<dbReference type="Gene3D" id="1.20.120.450">
    <property type="entry name" value="dinb family like domain"/>
    <property type="match status" value="1"/>
</dbReference>
<feature type="compositionally biased region" description="Acidic residues" evidence="1">
    <location>
        <begin position="295"/>
        <end position="309"/>
    </location>
</feature>
<evidence type="ECO:0000313" key="3">
    <source>
        <dbReference type="EMBL" id="MDT0543076.1"/>
    </source>
</evidence>
<evidence type="ECO:0000256" key="1">
    <source>
        <dbReference type="SAM" id="MobiDB-lite"/>
    </source>
</evidence>
<dbReference type="EMBL" id="JAVRFD010000004">
    <property type="protein sequence ID" value="MDT0543076.1"/>
    <property type="molecule type" value="Genomic_DNA"/>
</dbReference>
<dbReference type="NCBIfam" id="TIGR03083">
    <property type="entry name" value="maleylpyruvate isomerase family mycothiol-dependent enzyme"/>
    <property type="match status" value="1"/>
</dbReference>
<feature type="region of interest" description="Disordered" evidence="1">
    <location>
        <begin position="290"/>
        <end position="309"/>
    </location>
</feature>
<protein>
    <submittedName>
        <fullName evidence="3">Maleylpyruvate isomerase family mycothiol-dependent enzyme</fullName>
    </submittedName>
</protein>
<reference evidence="3" key="1">
    <citation type="submission" date="2024-05" db="EMBL/GenBank/DDBJ databases">
        <title>30 novel species of actinomycetes from the DSMZ collection.</title>
        <authorList>
            <person name="Nouioui I."/>
        </authorList>
    </citation>
    <scope>NUCLEOTIDE SEQUENCE</scope>
    <source>
        <strain evidence="3">DSM 41529</strain>
    </source>
</reference>
<gene>
    <name evidence="3" type="ORF">RND15_10115</name>
</gene>
<evidence type="ECO:0000313" key="4">
    <source>
        <dbReference type="Proteomes" id="UP001180754"/>
    </source>
</evidence>
<evidence type="ECO:0000259" key="2">
    <source>
        <dbReference type="Pfam" id="PF11716"/>
    </source>
</evidence>
<dbReference type="InterPro" id="IPR034660">
    <property type="entry name" value="DinB/YfiT-like"/>
</dbReference>
<keyword evidence="4" id="KW-1185">Reference proteome</keyword>
<keyword evidence="3" id="KW-0413">Isomerase</keyword>
<name>A0ABU2XAY7_9ACTN</name>
<sequence>MNTGTGMDLTWLGPPLDVRPLFPVDRGALLDLLTALDPADWRRPTGCPGWDVHDVVAHLLHDHLRRLSGGRDGHPGSPFGPGETLPRFITRTNEDFVRVSRQLSPRVLTELLATLGPRLDDFWAGLDPAAPAGLDVSWADPGAPAPNWLDTAREYTEFWVHQQQIRDAVDRPGATGPELLHPVLDTFLRALPHTLRAHPAHGGATVRVLVPGPGGGAWTAVREGDHWALRTPATPDGHPATPATAEVELAADTLWRLATRGITPREARRRATVRGDEELARATLTILAIVREPEPEPEAEPEPEPEPEI</sequence>
<dbReference type="Proteomes" id="UP001180754">
    <property type="component" value="Unassembled WGS sequence"/>
</dbReference>
<organism evidence="3 4">
    <name type="scientific">Streptomyces lonegramiae</name>
    <dbReference type="NCBI Taxonomy" id="3075524"/>
    <lineage>
        <taxon>Bacteria</taxon>
        <taxon>Bacillati</taxon>
        <taxon>Actinomycetota</taxon>
        <taxon>Actinomycetes</taxon>
        <taxon>Kitasatosporales</taxon>
        <taxon>Streptomycetaceae</taxon>
        <taxon>Streptomyces</taxon>
    </lineage>
</organism>
<dbReference type="InterPro" id="IPR024344">
    <property type="entry name" value="MDMPI_metal-binding"/>
</dbReference>
<comment type="caution">
    <text evidence="3">The sequence shown here is derived from an EMBL/GenBank/DDBJ whole genome shotgun (WGS) entry which is preliminary data.</text>
</comment>
<dbReference type="RefSeq" id="WP_311723450.1">
    <property type="nucleotide sequence ID" value="NZ_JAVRFD010000004.1"/>
</dbReference>
<proteinExistence type="predicted"/>
<accession>A0ABU2XAY7</accession>
<dbReference type="GO" id="GO:0016853">
    <property type="term" value="F:isomerase activity"/>
    <property type="evidence" value="ECO:0007669"/>
    <property type="project" value="UniProtKB-KW"/>
</dbReference>
<dbReference type="SUPFAM" id="SSF109854">
    <property type="entry name" value="DinB/YfiT-like putative metalloenzymes"/>
    <property type="match status" value="1"/>
</dbReference>
<dbReference type="InterPro" id="IPR017517">
    <property type="entry name" value="Maleyloyr_isom"/>
</dbReference>
<feature type="domain" description="Mycothiol-dependent maleylpyruvate isomerase metal-binding" evidence="2">
    <location>
        <begin position="28"/>
        <end position="165"/>
    </location>
</feature>
<dbReference type="Pfam" id="PF11716">
    <property type="entry name" value="MDMPI_N"/>
    <property type="match status" value="1"/>
</dbReference>